<dbReference type="RefSeq" id="WP_145058084.1">
    <property type="nucleotide sequence ID" value="NZ_CP036433.1"/>
</dbReference>
<dbReference type="OrthoDB" id="9789029at2"/>
<reference evidence="6 7" key="1">
    <citation type="submission" date="2019-02" db="EMBL/GenBank/DDBJ databases">
        <title>Deep-cultivation of Planctomycetes and their phenomic and genomic characterization uncovers novel biology.</title>
        <authorList>
            <person name="Wiegand S."/>
            <person name="Jogler M."/>
            <person name="Boedeker C."/>
            <person name="Pinto D."/>
            <person name="Vollmers J."/>
            <person name="Rivas-Marin E."/>
            <person name="Kohn T."/>
            <person name="Peeters S.H."/>
            <person name="Heuer A."/>
            <person name="Rast P."/>
            <person name="Oberbeckmann S."/>
            <person name="Bunk B."/>
            <person name="Jeske O."/>
            <person name="Meyerdierks A."/>
            <person name="Storesund J.E."/>
            <person name="Kallscheuer N."/>
            <person name="Luecker S."/>
            <person name="Lage O.M."/>
            <person name="Pohl T."/>
            <person name="Merkel B.J."/>
            <person name="Hornburger P."/>
            <person name="Mueller R.-W."/>
            <person name="Bruemmer F."/>
            <person name="Labrenz M."/>
            <person name="Spormann A.M."/>
            <person name="Op den Camp H."/>
            <person name="Overmann J."/>
            <person name="Amann R."/>
            <person name="Jetten M.S.M."/>
            <person name="Mascher T."/>
            <person name="Medema M.H."/>
            <person name="Devos D.P."/>
            <person name="Kaster A.-K."/>
            <person name="Ovreas L."/>
            <person name="Rohde M."/>
            <person name="Galperin M.Y."/>
            <person name="Jogler C."/>
        </authorList>
    </citation>
    <scope>NUCLEOTIDE SEQUENCE [LARGE SCALE GENOMIC DNA]</scope>
    <source>
        <strain evidence="6 7">Pla85_3_4</strain>
    </source>
</reference>
<feature type="transmembrane region" description="Helical" evidence="5">
    <location>
        <begin position="6"/>
        <end position="27"/>
    </location>
</feature>
<dbReference type="InterPro" id="IPR007269">
    <property type="entry name" value="ICMT_MeTrfase"/>
</dbReference>
<feature type="transmembrane region" description="Helical" evidence="5">
    <location>
        <begin position="101"/>
        <end position="119"/>
    </location>
</feature>
<name>A0A518E3I7_9BACT</name>
<keyword evidence="6" id="KW-0489">Methyltransferase</keyword>
<proteinExistence type="predicted"/>
<keyword evidence="4 5" id="KW-0472">Membrane</keyword>
<sequence length="239" mass="26369">MFWRDLPQLTAVAAVWIYWSSVLVMVIRSHLRYKTQAGAVPHTAKEIAMWMIWVPAILLWQFVPTWANQAPPWAGEAAISFITAPVALTQTAALQPLRWMGALLAVAAFAATVHCWFFMGSNWSMAVVPSKDTGLITQGAFSRVRHPIYALSIVLMLGTLITAPSPAVAVLAAIHWTMLTLKTLSEEEFLLSSHGDSYARYMKRTGRFFPKLIVPAEAPVKAEPASPKARKSVVKRNAA</sequence>
<dbReference type="KEGG" id="lcre:Pla8534_65260"/>
<dbReference type="PANTHER" id="PTHR12714:SF9">
    <property type="entry name" value="PROTEIN-S-ISOPRENYLCYSTEINE O-METHYLTRANSFERASE"/>
    <property type="match status" value="1"/>
</dbReference>
<keyword evidence="3 5" id="KW-1133">Transmembrane helix</keyword>
<evidence type="ECO:0000256" key="2">
    <source>
        <dbReference type="ARBA" id="ARBA00022692"/>
    </source>
</evidence>
<evidence type="ECO:0000256" key="1">
    <source>
        <dbReference type="ARBA" id="ARBA00004141"/>
    </source>
</evidence>
<evidence type="ECO:0000313" key="7">
    <source>
        <dbReference type="Proteomes" id="UP000317648"/>
    </source>
</evidence>
<accession>A0A518E3I7</accession>
<dbReference type="GO" id="GO:0032259">
    <property type="term" value="P:methylation"/>
    <property type="evidence" value="ECO:0007669"/>
    <property type="project" value="UniProtKB-KW"/>
</dbReference>
<evidence type="ECO:0000313" key="6">
    <source>
        <dbReference type="EMBL" id="QDU98654.1"/>
    </source>
</evidence>
<evidence type="ECO:0000256" key="4">
    <source>
        <dbReference type="ARBA" id="ARBA00023136"/>
    </source>
</evidence>
<feature type="transmembrane region" description="Helical" evidence="5">
    <location>
        <begin position="47"/>
        <end position="67"/>
    </location>
</feature>
<gene>
    <name evidence="6" type="ORF">Pla8534_65260</name>
</gene>
<keyword evidence="2 5" id="KW-0812">Transmembrane</keyword>
<organism evidence="6 7">
    <name type="scientific">Lignipirellula cremea</name>
    <dbReference type="NCBI Taxonomy" id="2528010"/>
    <lineage>
        <taxon>Bacteria</taxon>
        <taxon>Pseudomonadati</taxon>
        <taxon>Planctomycetota</taxon>
        <taxon>Planctomycetia</taxon>
        <taxon>Pirellulales</taxon>
        <taxon>Pirellulaceae</taxon>
        <taxon>Lignipirellula</taxon>
    </lineage>
</organism>
<feature type="transmembrane region" description="Helical" evidence="5">
    <location>
        <begin position="148"/>
        <end position="174"/>
    </location>
</feature>
<dbReference type="PANTHER" id="PTHR12714">
    <property type="entry name" value="PROTEIN-S ISOPRENYLCYSTEINE O-METHYLTRANSFERASE"/>
    <property type="match status" value="1"/>
</dbReference>
<dbReference type="Gene3D" id="1.20.120.1630">
    <property type="match status" value="1"/>
</dbReference>
<dbReference type="Pfam" id="PF04140">
    <property type="entry name" value="ICMT"/>
    <property type="match status" value="1"/>
</dbReference>
<protein>
    <submittedName>
        <fullName evidence="6">Isoprenylcysteine carboxyl methyltransferase (ICMT) family protein</fullName>
    </submittedName>
</protein>
<evidence type="ECO:0000256" key="5">
    <source>
        <dbReference type="SAM" id="Phobius"/>
    </source>
</evidence>
<dbReference type="AlphaFoldDB" id="A0A518E3I7"/>
<dbReference type="EMBL" id="CP036433">
    <property type="protein sequence ID" value="QDU98654.1"/>
    <property type="molecule type" value="Genomic_DNA"/>
</dbReference>
<dbReference type="Proteomes" id="UP000317648">
    <property type="component" value="Chromosome"/>
</dbReference>
<keyword evidence="7" id="KW-1185">Reference proteome</keyword>
<dbReference type="GO" id="GO:0004671">
    <property type="term" value="F:protein C-terminal S-isoprenylcysteine carboxyl O-methyltransferase activity"/>
    <property type="evidence" value="ECO:0007669"/>
    <property type="project" value="InterPro"/>
</dbReference>
<evidence type="ECO:0000256" key="3">
    <source>
        <dbReference type="ARBA" id="ARBA00022989"/>
    </source>
</evidence>
<keyword evidence="6" id="KW-0808">Transferase</keyword>
<dbReference type="GO" id="GO:0016020">
    <property type="term" value="C:membrane"/>
    <property type="evidence" value="ECO:0007669"/>
    <property type="project" value="UniProtKB-SubCell"/>
</dbReference>
<comment type="subcellular location">
    <subcellularLocation>
        <location evidence="1">Membrane</location>
        <topology evidence="1">Multi-pass membrane protein</topology>
    </subcellularLocation>
</comment>